<feature type="transmembrane region" description="Helical" evidence="1">
    <location>
        <begin position="71"/>
        <end position="92"/>
    </location>
</feature>
<evidence type="ECO:0000313" key="2">
    <source>
        <dbReference type="EMBL" id="MBY0759266.1"/>
    </source>
</evidence>
<keyword evidence="1" id="KW-1133">Transmembrane helix</keyword>
<dbReference type="RefSeq" id="WP_087202891.1">
    <property type="nucleotide sequence ID" value="NZ_CP173660.1"/>
</dbReference>
<dbReference type="NCBIfam" id="TIGR02893">
    <property type="entry name" value="spore_yabQ"/>
    <property type="match status" value="1"/>
</dbReference>
<dbReference type="Pfam" id="PF09578">
    <property type="entry name" value="Spore_YabQ"/>
    <property type="match status" value="1"/>
</dbReference>
<name>A0ABS7L832_9FIRM</name>
<evidence type="ECO:0000313" key="3">
    <source>
        <dbReference type="Proteomes" id="UP000779049"/>
    </source>
</evidence>
<dbReference type="EMBL" id="VIRV01000013">
    <property type="protein sequence ID" value="MBY0759266.1"/>
    <property type="molecule type" value="Genomic_DNA"/>
</dbReference>
<sequence>MSGLGIETAAFLKAFFSGMTVYGIYVCIRIFRKIVPHNGVVVSIEDFIYWLFTGFYLFLKIFDASQGTIRWYFVAGTAMGVLFLSAVLSKTGKMCRKIHRKRQGKGGKGVD</sequence>
<organism evidence="2 3">
    <name type="scientific">Sellimonas caecigallum</name>
    <dbReference type="NCBI Taxonomy" id="2592333"/>
    <lineage>
        <taxon>Bacteria</taxon>
        <taxon>Bacillati</taxon>
        <taxon>Bacillota</taxon>
        <taxon>Clostridia</taxon>
        <taxon>Lachnospirales</taxon>
        <taxon>Lachnospiraceae</taxon>
        <taxon>Sellimonas</taxon>
    </lineage>
</organism>
<keyword evidence="3" id="KW-1185">Reference proteome</keyword>
<keyword evidence="1" id="KW-0472">Membrane</keyword>
<evidence type="ECO:0008006" key="4">
    <source>
        <dbReference type="Google" id="ProtNLM"/>
    </source>
</evidence>
<gene>
    <name evidence="2" type="ORF">FLB61_09250</name>
</gene>
<evidence type="ECO:0000256" key="1">
    <source>
        <dbReference type="SAM" id="Phobius"/>
    </source>
</evidence>
<feature type="transmembrane region" description="Helical" evidence="1">
    <location>
        <begin position="6"/>
        <end position="28"/>
    </location>
</feature>
<comment type="caution">
    <text evidence="2">The sequence shown here is derived from an EMBL/GenBank/DDBJ whole genome shotgun (WGS) entry which is preliminary data.</text>
</comment>
<feature type="transmembrane region" description="Helical" evidence="1">
    <location>
        <begin position="40"/>
        <end position="59"/>
    </location>
</feature>
<reference evidence="2 3" key="1">
    <citation type="journal article" date="2020" name="New Microbes New Infect">
        <title>Sellimonas caecigallum sp. nov., description and genome sequence of a new member of the Sellimonas genus isolated from the cecum of feral chicken.</title>
        <authorList>
            <person name="Wongkuna S."/>
            <person name="Ghimire S."/>
            <person name="Antony L."/>
            <person name="Chankhamhaengdecha S."/>
            <person name="Janvilisri T."/>
            <person name="Scaria J."/>
        </authorList>
    </citation>
    <scope>NUCLEOTIDE SEQUENCE [LARGE SCALE GENOMIC DNA]</scope>
    <source>
        <strain evidence="2 3">SW451</strain>
    </source>
</reference>
<proteinExistence type="predicted"/>
<dbReference type="InterPro" id="IPR019074">
    <property type="entry name" value="YabQ"/>
</dbReference>
<protein>
    <recommendedName>
        <fullName evidence="4">Spore cortex biosynthesis protein YabQ</fullName>
    </recommendedName>
</protein>
<keyword evidence="1" id="KW-0812">Transmembrane</keyword>
<accession>A0ABS7L832</accession>
<dbReference type="Proteomes" id="UP000779049">
    <property type="component" value="Unassembled WGS sequence"/>
</dbReference>